<dbReference type="PANTHER" id="PTHR46972:SF1">
    <property type="entry name" value="FAD DEPENDENT OXIDOREDUCTASE DOMAIN-CONTAINING PROTEIN"/>
    <property type="match status" value="1"/>
</dbReference>
<keyword evidence="4" id="KW-0503">Monooxygenase</keyword>
<dbReference type="Gene3D" id="3.50.50.60">
    <property type="entry name" value="FAD/NAD(P)-binding domain"/>
    <property type="match status" value="1"/>
</dbReference>
<keyword evidence="2" id="KW-0274">FAD</keyword>
<evidence type="ECO:0000256" key="1">
    <source>
        <dbReference type="ARBA" id="ARBA00022630"/>
    </source>
</evidence>
<protein>
    <submittedName>
        <fullName evidence="6">2-polyprenyl-6-methoxyphenol hydroxylase-like FAD-dependent oxidoreductase</fullName>
    </submittedName>
</protein>
<keyword evidence="7" id="KW-1185">Reference proteome</keyword>
<proteinExistence type="predicted"/>
<reference evidence="6 7" key="1">
    <citation type="submission" date="2020-08" db="EMBL/GenBank/DDBJ databases">
        <title>Genomic Encyclopedia of Type Strains, Phase IV (KMG-IV): sequencing the most valuable type-strain genomes for metagenomic binning, comparative biology and taxonomic classification.</title>
        <authorList>
            <person name="Goeker M."/>
        </authorList>
    </citation>
    <scope>NUCLEOTIDE SEQUENCE [LARGE SCALE GENOMIC DNA]</scope>
    <source>
        <strain evidence="6 7">DSM 14562</strain>
    </source>
</reference>
<comment type="caution">
    <text evidence="6">The sequence shown here is derived from an EMBL/GenBank/DDBJ whole genome shotgun (WGS) entry which is preliminary data.</text>
</comment>
<evidence type="ECO:0000256" key="3">
    <source>
        <dbReference type="ARBA" id="ARBA00023002"/>
    </source>
</evidence>
<dbReference type="PRINTS" id="PR00420">
    <property type="entry name" value="RNGMNOXGNASE"/>
</dbReference>
<keyword evidence="3" id="KW-0560">Oxidoreductase</keyword>
<keyword evidence="1" id="KW-0285">Flavoprotein</keyword>
<evidence type="ECO:0000256" key="2">
    <source>
        <dbReference type="ARBA" id="ARBA00022827"/>
    </source>
</evidence>
<dbReference type="InterPro" id="IPR036188">
    <property type="entry name" value="FAD/NAD-bd_sf"/>
</dbReference>
<dbReference type="RefSeq" id="WP_206362691.1">
    <property type="nucleotide sequence ID" value="NZ_JAFHKU010000109.1"/>
</dbReference>
<feature type="domain" description="FAD-binding" evidence="5">
    <location>
        <begin position="301"/>
        <end position="333"/>
    </location>
</feature>
<dbReference type="EMBL" id="JACHNX010000013">
    <property type="protein sequence ID" value="MBB4610702.1"/>
    <property type="molecule type" value="Genomic_DNA"/>
</dbReference>
<accession>A0ABR6KC57</accession>
<evidence type="ECO:0000256" key="4">
    <source>
        <dbReference type="ARBA" id="ARBA00023033"/>
    </source>
</evidence>
<feature type="domain" description="FAD-binding" evidence="5">
    <location>
        <begin position="14"/>
        <end position="181"/>
    </location>
</feature>
<evidence type="ECO:0000313" key="6">
    <source>
        <dbReference type="EMBL" id="MBB4610702.1"/>
    </source>
</evidence>
<dbReference type="Pfam" id="PF01494">
    <property type="entry name" value="FAD_binding_3"/>
    <property type="match status" value="2"/>
</dbReference>
<sequence>MDNRHSGPAQRPRIAVVGAGPAGLTFANVLHRHGWSATIFDGDASVDARDQGGMLDLHPGEGQLALERAGLLERFVAIARHEDQEQRLLDHMTAAVLHEDVPLPGEGQRPEIDRLVLRRLLLSPLGEWDIRWAARVREVVAHPDGGHALRLDDGAVGPFDLVVGADGAWSRVRRAITPIMPDYTGISFVEFWLTDVDDRHTDLSRLVGRGTMFALGESKGLIAQRNGNAMIRVYAAFHRDLNDEELTGRPAMLGADTVLALFDNWATPLRRLIADADRLAAVRPIMALAPALDWPTRPGLTVIGDAAHVMPPLGTGVNLAMLDAADLADALVSASDWREGVATFERGMFARARGISIACQHGFAEMFGADGADNALDR</sequence>
<organism evidence="6 7">
    <name type="scientific">Sphingomonas yabuuchiae</name>
    <dbReference type="NCBI Taxonomy" id="172044"/>
    <lineage>
        <taxon>Bacteria</taxon>
        <taxon>Pseudomonadati</taxon>
        <taxon>Pseudomonadota</taxon>
        <taxon>Alphaproteobacteria</taxon>
        <taxon>Sphingomonadales</taxon>
        <taxon>Sphingomonadaceae</taxon>
        <taxon>Sphingomonas</taxon>
    </lineage>
</organism>
<dbReference type="SUPFAM" id="SSF51905">
    <property type="entry name" value="FAD/NAD(P)-binding domain"/>
    <property type="match status" value="1"/>
</dbReference>
<gene>
    <name evidence="6" type="ORF">GGQ89_002936</name>
</gene>
<dbReference type="PANTHER" id="PTHR46972">
    <property type="entry name" value="MONOOXYGENASE ASQM-RELATED"/>
    <property type="match status" value="1"/>
</dbReference>
<evidence type="ECO:0000259" key="5">
    <source>
        <dbReference type="Pfam" id="PF01494"/>
    </source>
</evidence>
<name>A0ABR6KC57_9SPHN</name>
<evidence type="ECO:0000313" key="7">
    <source>
        <dbReference type="Proteomes" id="UP000584663"/>
    </source>
</evidence>
<dbReference type="Proteomes" id="UP000584663">
    <property type="component" value="Unassembled WGS sequence"/>
</dbReference>
<dbReference type="InterPro" id="IPR002938">
    <property type="entry name" value="FAD-bd"/>
</dbReference>